<evidence type="ECO:0000313" key="2">
    <source>
        <dbReference type="Proteomes" id="UP000019471"/>
    </source>
</evidence>
<evidence type="ECO:0008006" key="3">
    <source>
        <dbReference type="Google" id="ProtNLM"/>
    </source>
</evidence>
<gene>
    <name evidence="1" type="ORF">A1O5_13448</name>
</gene>
<protein>
    <recommendedName>
        <fullName evidence="3">ABM domain-containing protein</fullName>
    </recommendedName>
</protein>
<dbReference type="AlphaFoldDB" id="W9VMG8"/>
<dbReference type="STRING" id="1182543.W9VMG8"/>
<dbReference type="EMBL" id="AMGX01000057">
    <property type="protein sequence ID" value="EXJ53326.1"/>
    <property type="molecule type" value="Genomic_DNA"/>
</dbReference>
<dbReference type="eggNOG" id="ENOG502SZDT">
    <property type="taxonomic scope" value="Eukaryota"/>
</dbReference>
<comment type="caution">
    <text evidence="1">The sequence shown here is derived from an EMBL/GenBank/DDBJ whole genome shotgun (WGS) entry which is preliminary data.</text>
</comment>
<dbReference type="HOGENOM" id="CLU_081631_1_0_1"/>
<dbReference type="GeneID" id="19198130"/>
<sequence length="225" mass="25003">MQHATTEFVFFVVSDDVKPEDPSNERGQELLKVFQAVKGQDGYVLSGWGRTEEDINAMIWITEWSIDNATMNVEGLTSLTKRSPEIVKIRTVLQPSLSEVGGLQATPCIDVTTLTFKGDSTEQERATDLAAVQRMKRCVTQAVATDVQPGFYCLSRPDTFPEVASSESPGGKADLCVAVVGWTSRQQHYDMWKTEEFKALIPSVRERLLPYPPGVGMKHTTFNLV</sequence>
<evidence type="ECO:0000313" key="1">
    <source>
        <dbReference type="EMBL" id="EXJ53326.1"/>
    </source>
</evidence>
<organism evidence="1 2">
    <name type="scientific">Cladophialophora psammophila CBS 110553</name>
    <dbReference type="NCBI Taxonomy" id="1182543"/>
    <lineage>
        <taxon>Eukaryota</taxon>
        <taxon>Fungi</taxon>
        <taxon>Dikarya</taxon>
        <taxon>Ascomycota</taxon>
        <taxon>Pezizomycotina</taxon>
        <taxon>Eurotiomycetes</taxon>
        <taxon>Chaetothyriomycetidae</taxon>
        <taxon>Chaetothyriales</taxon>
        <taxon>Herpotrichiellaceae</taxon>
        <taxon>Cladophialophora</taxon>
    </lineage>
</organism>
<dbReference type="OrthoDB" id="3830579at2759"/>
<name>W9VMG8_9EURO</name>
<reference evidence="1 2" key="1">
    <citation type="submission" date="2013-03" db="EMBL/GenBank/DDBJ databases">
        <title>The Genome Sequence of Cladophialophora psammophila CBS 110553.</title>
        <authorList>
            <consortium name="The Broad Institute Genomics Platform"/>
            <person name="Cuomo C."/>
            <person name="de Hoog S."/>
            <person name="Gorbushina A."/>
            <person name="Walker B."/>
            <person name="Young S.K."/>
            <person name="Zeng Q."/>
            <person name="Gargeya S."/>
            <person name="Fitzgerald M."/>
            <person name="Haas B."/>
            <person name="Abouelleil A."/>
            <person name="Allen A.W."/>
            <person name="Alvarado L."/>
            <person name="Arachchi H.M."/>
            <person name="Berlin A.M."/>
            <person name="Chapman S.B."/>
            <person name="Gainer-Dewar J."/>
            <person name="Goldberg J."/>
            <person name="Griggs A."/>
            <person name="Gujja S."/>
            <person name="Hansen M."/>
            <person name="Howarth C."/>
            <person name="Imamovic A."/>
            <person name="Ireland A."/>
            <person name="Larimer J."/>
            <person name="McCowan C."/>
            <person name="Murphy C."/>
            <person name="Pearson M."/>
            <person name="Poon T.W."/>
            <person name="Priest M."/>
            <person name="Roberts A."/>
            <person name="Saif S."/>
            <person name="Shea T."/>
            <person name="Sisk P."/>
            <person name="Sykes S."/>
            <person name="Wortman J."/>
            <person name="Nusbaum C."/>
            <person name="Birren B."/>
        </authorList>
    </citation>
    <scope>NUCLEOTIDE SEQUENCE [LARGE SCALE GENOMIC DNA]</scope>
    <source>
        <strain evidence="1 2">CBS 110553</strain>
    </source>
</reference>
<proteinExistence type="predicted"/>
<dbReference type="Proteomes" id="UP000019471">
    <property type="component" value="Unassembled WGS sequence"/>
</dbReference>
<dbReference type="RefSeq" id="XP_007752203.1">
    <property type="nucleotide sequence ID" value="XM_007754013.1"/>
</dbReference>
<keyword evidence="2" id="KW-1185">Reference proteome</keyword>
<accession>W9VMG8</accession>